<evidence type="ECO:0000256" key="1">
    <source>
        <dbReference type="ARBA" id="ARBA00008791"/>
    </source>
</evidence>
<proteinExistence type="inferred from homology"/>
<evidence type="ECO:0000313" key="3">
    <source>
        <dbReference type="EMBL" id="MBK3516507.1"/>
    </source>
</evidence>
<sequence>MKEVLIPVDFSNESLIALEYGINMANHLNARVRVVHVKTNQLIVPFFSSDEATDKLNQDVDAWAHELYRRFKSQYKVECGLFDFKIREGNIVTEICNQAKYGDSTIMVLGAHDDVSMNSKWLGSPAYRLVAHSPCPVIVVNKRMQFRHEIKSIALPVDYSVASRKKVPEIAGIAHLFDAKVHVVGLKSSDLVWMNKEMMSFVKQVKEFVSAEAKVEVSDTMITGKDYAHNLLDYAQASDIDLITTHVHHTTNPFVRIYQSFTNEIINKSLKPVLVIPTKD</sequence>
<keyword evidence="4" id="KW-1185">Reference proteome</keyword>
<evidence type="ECO:0000313" key="4">
    <source>
        <dbReference type="Proteomes" id="UP000605676"/>
    </source>
</evidence>
<feature type="domain" description="UspA" evidence="2">
    <location>
        <begin position="150"/>
        <end position="277"/>
    </location>
</feature>
<dbReference type="Proteomes" id="UP000605676">
    <property type="component" value="Unassembled WGS sequence"/>
</dbReference>
<dbReference type="InterPro" id="IPR006015">
    <property type="entry name" value="Universal_stress_UspA"/>
</dbReference>
<dbReference type="PANTHER" id="PTHR46268:SF6">
    <property type="entry name" value="UNIVERSAL STRESS PROTEIN UP12"/>
    <property type="match status" value="1"/>
</dbReference>
<dbReference type="Gene3D" id="3.40.50.12370">
    <property type="match status" value="1"/>
</dbReference>
<dbReference type="RefSeq" id="WP_200463736.1">
    <property type="nucleotide sequence ID" value="NZ_JAENRR010000006.1"/>
</dbReference>
<comment type="caution">
    <text evidence="3">The sequence shown here is derived from an EMBL/GenBank/DDBJ whole genome shotgun (WGS) entry which is preliminary data.</text>
</comment>
<accession>A0ABS1HFT2</accession>
<dbReference type="PANTHER" id="PTHR46268">
    <property type="entry name" value="STRESS RESPONSE PROTEIN NHAX"/>
    <property type="match status" value="1"/>
</dbReference>
<protein>
    <submittedName>
        <fullName evidence="3">Universal stress protein</fullName>
    </submittedName>
</protein>
<dbReference type="Pfam" id="PF00582">
    <property type="entry name" value="Usp"/>
    <property type="match status" value="2"/>
</dbReference>
<gene>
    <name evidence="3" type="ORF">JIV24_04075</name>
</gene>
<dbReference type="SUPFAM" id="SSF52402">
    <property type="entry name" value="Adenine nucleotide alpha hydrolases-like"/>
    <property type="match status" value="2"/>
</dbReference>
<dbReference type="PRINTS" id="PR01438">
    <property type="entry name" value="UNVRSLSTRESS"/>
</dbReference>
<feature type="domain" description="UspA" evidence="2">
    <location>
        <begin position="2"/>
        <end position="140"/>
    </location>
</feature>
<dbReference type="InterPro" id="IPR006016">
    <property type="entry name" value="UspA"/>
</dbReference>
<comment type="similarity">
    <text evidence="1">Belongs to the universal stress protein A family.</text>
</comment>
<evidence type="ECO:0000259" key="2">
    <source>
        <dbReference type="Pfam" id="PF00582"/>
    </source>
</evidence>
<organism evidence="3 4">
    <name type="scientific">Carboxylicivirga marina</name>
    <dbReference type="NCBI Taxonomy" id="2800988"/>
    <lineage>
        <taxon>Bacteria</taxon>
        <taxon>Pseudomonadati</taxon>
        <taxon>Bacteroidota</taxon>
        <taxon>Bacteroidia</taxon>
        <taxon>Marinilabiliales</taxon>
        <taxon>Marinilabiliaceae</taxon>
        <taxon>Carboxylicivirga</taxon>
    </lineage>
</organism>
<name>A0ABS1HFT2_9BACT</name>
<dbReference type="EMBL" id="JAENRR010000006">
    <property type="protein sequence ID" value="MBK3516507.1"/>
    <property type="molecule type" value="Genomic_DNA"/>
</dbReference>
<reference evidence="3 4" key="1">
    <citation type="submission" date="2021-01" db="EMBL/GenBank/DDBJ databases">
        <title>Carboxyliciviraga sp.nov., isolated from coastal sediments.</title>
        <authorList>
            <person name="Lu D."/>
            <person name="Zhang T."/>
        </authorList>
    </citation>
    <scope>NUCLEOTIDE SEQUENCE [LARGE SCALE GENOMIC DNA]</scope>
    <source>
        <strain evidence="3 4">N1Y132</strain>
    </source>
</reference>
<dbReference type="CDD" id="cd00293">
    <property type="entry name" value="USP-like"/>
    <property type="match status" value="1"/>
</dbReference>